<dbReference type="AlphaFoldDB" id="X1ICV4"/>
<dbReference type="EMBL" id="BARU01025493">
    <property type="protein sequence ID" value="GAH67085.1"/>
    <property type="molecule type" value="Genomic_DNA"/>
</dbReference>
<proteinExistence type="predicted"/>
<comment type="caution">
    <text evidence="2">The sequence shown here is derived from an EMBL/GenBank/DDBJ whole genome shotgun (WGS) entry which is preliminary data.</text>
</comment>
<reference evidence="2" key="1">
    <citation type="journal article" date="2014" name="Front. Microbiol.">
        <title>High frequency of phylogenetically diverse reductive dehalogenase-homologous genes in deep subseafloor sedimentary metagenomes.</title>
        <authorList>
            <person name="Kawai M."/>
            <person name="Futagami T."/>
            <person name="Toyoda A."/>
            <person name="Takaki Y."/>
            <person name="Nishi S."/>
            <person name="Hori S."/>
            <person name="Arai W."/>
            <person name="Tsubouchi T."/>
            <person name="Morono Y."/>
            <person name="Uchiyama I."/>
            <person name="Ito T."/>
            <person name="Fujiyama A."/>
            <person name="Inagaki F."/>
            <person name="Takami H."/>
        </authorList>
    </citation>
    <scope>NUCLEOTIDE SEQUENCE</scope>
    <source>
        <strain evidence="2">Expedition CK06-06</strain>
    </source>
</reference>
<feature type="non-terminal residue" evidence="2">
    <location>
        <position position="1"/>
    </location>
</feature>
<name>X1ICV4_9ZZZZ</name>
<organism evidence="2">
    <name type="scientific">marine sediment metagenome</name>
    <dbReference type="NCBI Taxonomy" id="412755"/>
    <lineage>
        <taxon>unclassified sequences</taxon>
        <taxon>metagenomes</taxon>
        <taxon>ecological metagenomes</taxon>
    </lineage>
</organism>
<evidence type="ECO:0000313" key="2">
    <source>
        <dbReference type="EMBL" id="GAH67085.1"/>
    </source>
</evidence>
<gene>
    <name evidence="2" type="ORF">S03H2_41068</name>
</gene>
<feature type="region of interest" description="Disordered" evidence="1">
    <location>
        <begin position="1"/>
        <end position="32"/>
    </location>
</feature>
<protein>
    <submittedName>
        <fullName evidence="2">Uncharacterized protein</fullName>
    </submittedName>
</protein>
<evidence type="ECO:0000256" key="1">
    <source>
        <dbReference type="SAM" id="MobiDB-lite"/>
    </source>
</evidence>
<accession>X1ICV4</accession>
<sequence length="46" mass="5149">IQVGQGLAAQRPVQARRDRLLSQHPNPEGVRRGRSCVRVLTGFVRI</sequence>